<dbReference type="InterPro" id="IPR036390">
    <property type="entry name" value="WH_DNA-bd_sf"/>
</dbReference>
<organism evidence="1 2">
    <name type="scientific">Flavobacterium seoulense</name>
    <dbReference type="NCBI Taxonomy" id="1492738"/>
    <lineage>
        <taxon>Bacteria</taxon>
        <taxon>Pseudomonadati</taxon>
        <taxon>Bacteroidota</taxon>
        <taxon>Flavobacteriia</taxon>
        <taxon>Flavobacteriales</taxon>
        <taxon>Flavobacteriaceae</taxon>
        <taxon>Flavobacterium</taxon>
    </lineage>
</organism>
<dbReference type="STRING" id="1492738.FEM21_08950"/>
<dbReference type="SUPFAM" id="SSF46785">
    <property type="entry name" value="Winged helix' DNA-binding domain"/>
    <property type="match status" value="1"/>
</dbReference>
<dbReference type="AlphaFoldDB" id="A0A066WQ93"/>
<comment type="caution">
    <text evidence="1">The sequence shown here is derived from an EMBL/GenBank/DDBJ whole genome shotgun (WGS) entry which is preliminary data.</text>
</comment>
<proteinExistence type="predicted"/>
<evidence type="ECO:0000313" key="2">
    <source>
        <dbReference type="Proteomes" id="UP000027064"/>
    </source>
</evidence>
<dbReference type="Proteomes" id="UP000027064">
    <property type="component" value="Unassembled WGS sequence"/>
</dbReference>
<sequence length="119" mass="14191">MFYHINEIIDLNLELLFLSKNHSLKFSEFKDKDGKKLGKITEFFQLMEKKNLIKIEHNKCNLTEFGKKIAENGGWFEHLKKKKENEKTNLEETESFLKDQTSFSLFTNRLQNIFKKTKA</sequence>
<accession>A0A066WQ93</accession>
<keyword evidence="2" id="KW-1185">Reference proteome</keyword>
<protein>
    <submittedName>
        <fullName evidence="1">Uncharacterized protein</fullName>
    </submittedName>
</protein>
<dbReference type="OrthoDB" id="1353263at2"/>
<gene>
    <name evidence="1" type="ORF">FEM21_08950</name>
</gene>
<reference evidence="1 2" key="1">
    <citation type="submission" date="2014-05" db="EMBL/GenBank/DDBJ databases">
        <title>Genome Sequence of Flavobacterium sp. EM1321.</title>
        <authorList>
            <person name="Shin S.-K."/>
            <person name="Yi H."/>
        </authorList>
    </citation>
    <scope>NUCLEOTIDE SEQUENCE [LARGE SCALE GENOMIC DNA]</scope>
    <source>
        <strain evidence="1 2">EM1321</strain>
    </source>
</reference>
<evidence type="ECO:0000313" key="1">
    <source>
        <dbReference type="EMBL" id="KDN55996.1"/>
    </source>
</evidence>
<dbReference type="PATRIC" id="fig|1492738.3.peg.888"/>
<name>A0A066WQ93_9FLAO</name>
<dbReference type="EMBL" id="JNCA01000007">
    <property type="protein sequence ID" value="KDN55996.1"/>
    <property type="molecule type" value="Genomic_DNA"/>
</dbReference>
<dbReference type="RefSeq" id="WP_035658291.1">
    <property type="nucleotide sequence ID" value="NZ_JNCA01000007.1"/>
</dbReference>